<feature type="chain" id="PRO_5046375442" description="Gram-positive cocci surface proteins LPxTG domain-containing protein" evidence="3">
    <location>
        <begin position="22"/>
        <end position="298"/>
    </location>
</feature>
<evidence type="ECO:0000256" key="1">
    <source>
        <dbReference type="SAM" id="MobiDB-lite"/>
    </source>
</evidence>
<keyword evidence="3" id="KW-0732">Signal</keyword>
<feature type="region of interest" description="Disordered" evidence="1">
    <location>
        <begin position="203"/>
        <end position="263"/>
    </location>
</feature>
<sequence>MRVRGALALGAAAATAVVSSAAVTARADDGSSDGVAALGAFADQQPSCGDPASPDFPLTTRLRGGPDTYRAGGAAGEWRLELTNATDRSCRSIHPVVVLTDKDRELDAGQVELEFDDGAGRWIGVPFETTDEDEHIGVFDGGFPGFTVAAGRTVTVKVRLAFDSGTVPTEAVANAAVVQRQPDDGEWVGESNDYRFAVVGAKTDTGTGTDTHADVDTHADSDPDAETGSPVAPEPDAPTGSPDGHRPGDDPRSGLHEPPALARTGQDHLPVLGALAGAFVLGGAALVAVARRHRAPHR</sequence>
<evidence type="ECO:0000256" key="2">
    <source>
        <dbReference type="SAM" id="Phobius"/>
    </source>
</evidence>
<dbReference type="Proteomes" id="UP001500403">
    <property type="component" value="Unassembled WGS sequence"/>
</dbReference>
<feature type="compositionally biased region" description="Basic and acidic residues" evidence="1">
    <location>
        <begin position="211"/>
        <end position="221"/>
    </location>
</feature>
<keyword evidence="2" id="KW-1133">Transmembrane helix</keyword>
<keyword evidence="2" id="KW-0812">Transmembrane</keyword>
<feature type="signal peptide" evidence="3">
    <location>
        <begin position="1"/>
        <end position="21"/>
    </location>
</feature>
<evidence type="ECO:0000313" key="4">
    <source>
        <dbReference type="EMBL" id="GAA2957765.1"/>
    </source>
</evidence>
<comment type="caution">
    <text evidence="4">The sequence shown here is derived from an EMBL/GenBank/DDBJ whole genome shotgun (WGS) entry which is preliminary data.</text>
</comment>
<proteinExistence type="predicted"/>
<accession>A0ABP6K018</accession>
<keyword evidence="5" id="KW-1185">Reference proteome</keyword>
<feature type="transmembrane region" description="Helical" evidence="2">
    <location>
        <begin position="269"/>
        <end position="290"/>
    </location>
</feature>
<evidence type="ECO:0000313" key="5">
    <source>
        <dbReference type="Proteomes" id="UP001500403"/>
    </source>
</evidence>
<name>A0ABP6K018_9ACTN</name>
<evidence type="ECO:0000256" key="3">
    <source>
        <dbReference type="SAM" id="SignalP"/>
    </source>
</evidence>
<dbReference type="EMBL" id="BAAAUD010000047">
    <property type="protein sequence ID" value="GAA2957765.1"/>
    <property type="molecule type" value="Genomic_DNA"/>
</dbReference>
<feature type="compositionally biased region" description="Basic and acidic residues" evidence="1">
    <location>
        <begin position="243"/>
        <end position="255"/>
    </location>
</feature>
<protein>
    <recommendedName>
        <fullName evidence="6">Gram-positive cocci surface proteins LPxTG domain-containing protein</fullName>
    </recommendedName>
</protein>
<gene>
    <name evidence="4" type="ORF">GCM10010446_48700</name>
</gene>
<reference evidence="5" key="1">
    <citation type="journal article" date="2019" name="Int. J. Syst. Evol. Microbiol.">
        <title>The Global Catalogue of Microorganisms (GCM) 10K type strain sequencing project: providing services to taxonomists for standard genome sequencing and annotation.</title>
        <authorList>
            <consortium name="The Broad Institute Genomics Platform"/>
            <consortium name="The Broad Institute Genome Sequencing Center for Infectious Disease"/>
            <person name="Wu L."/>
            <person name="Ma J."/>
        </authorList>
    </citation>
    <scope>NUCLEOTIDE SEQUENCE [LARGE SCALE GENOMIC DNA]</scope>
    <source>
        <strain evidence="5">JCM 9088</strain>
    </source>
</reference>
<keyword evidence="2" id="KW-0472">Membrane</keyword>
<organism evidence="4 5">
    <name type="scientific">Streptomyces enissocaesilis</name>
    <dbReference type="NCBI Taxonomy" id="332589"/>
    <lineage>
        <taxon>Bacteria</taxon>
        <taxon>Bacillati</taxon>
        <taxon>Actinomycetota</taxon>
        <taxon>Actinomycetes</taxon>
        <taxon>Kitasatosporales</taxon>
        <taxon>Streptomycetaceae</taxon>
        <taxon>Streptomyces</taxon>
        <taxon>Streptomyces rochei group</taxon>
    </lineage>
</organism>
<evidence type="ECO:0008006" key="6">
    <source>
        <dbReference type="Google" id="ProtNLM"/>
    </source>
</evidence>